<dbReference type="OrthoDB" id="2378587at2759"/>
<keyword evidence="2" id="KW-1185">Reference proteome</keyword>
<sequence>MSSIPVQSECYLNTLKTTAAVLHERPSTSLEIQAKATVTTIFYSLGASNTTLMDDSTPALERRSLTSKMGTYGRAANTQHSSSTLIQTPSKMLTRTIAALSLIAAAATSVIAAPAAAASVCTVNDDGVNYRGGPGPNYPVFGTVNKGQNLNYRGRTGDWIMGDLWGGRTGVWIYTAYLDC</sequence>
<evidence type="ECO:0008006" key="3">
    <source>
        <dbReference type="Google" id="ProtNLM"/>
    </source>
</evidence>
<evidence type="ECO:0000313" key="1">
    <source>
        <dbReference type="EMBL" id="OAQ26213.1"/>
    </source>
</evidence>
<name>A0A197JMM2_9FUNG</name>
<accession>A0A197JMM2</accession>
<dbReference type="Proteomes" id="UP000078512">
    <property type="component" value="Unassembled WGS sequence"/>
</dbReference>
<protein>
    <recommendedName>
        <fullName evidence="3">SH3b domain-containing protein</fullName>
    </recommendedName>
</protein>
<organism evidence="1 2">
    <name type="scientific">Linnemannia elongata AG-77</name>
    <dbReference type="NCBI Taxonomy" id="1314771"/>
    <lineage>
        <taxon>Eukaryota</taxon>
        <taxon>Fungi</taxon>
        <taxon>Fungi incertae sedis</taxon>
        <taxon>Mucoromycota</taxon>
        <taxon>Mortierellomycotina</taxon>
        <taxon>Mortierellomycetes</taxon>
        <taxon>Mortierellales</taxon>
        <taxon>Mortierellaceae</taxon>
        <taxon>Linnemannia</taxon>
    </lineage>
</organism>
<dbReference type="Gene3D" id="2.30.30.40">
    <property type="entry name" value="SH3 Domains"/>
    <property type="match status" value="1"/>
</dbReference>
<proteinExistence type="predicted"/>
<evidence type="ECO:0000313" key="2">
    <source>
        <dbReference type="Proteomes" id="UP000078512"/>
    </source>
</evidence>
<reference evidence="1 2" key="1">
    <citation type="submission" date="2016-05" db="EMBL/GenBank/DDBJ databases">
        <title>Genome sequencing reveals origins of a unique bacterial endosymbiosis in the earliest lineages of terrestrial Fungi.</title>
        <authorList>
            <consortium name="DOE Joint Genome Institute"/>
            <person name="Uehling J."/>
            <person name="Gryganskyi A."/>
            <person name="Hameed K."/>
            <person name="Tschaplinski T."/>
            <person name="Misztal P."/>
            <person name="Wu S."/>
            <person name="Desiro A."/>
            <person name="Vande Pol N."/>
            <person name="Du Z.-Y."/>
            <person name="Zienkiewicz A."/>
            <person name="Zienkiewicz K."/>
            <person name="Morin E."/>
            <person name="Tisserant E."/>
            <person name="Splivallo R."/>
            <person name="Hainaut M."/>
            <person name="Henrissat B."/>
            <person name="Ohm R."/>
            <person name="Kuo A."/>
            <person name="Yan J."/>
            <person name="Lipzen A."/>
            <person name="Nolan M."/>
            <person name="Labutti K."/>
            <person name="Barry K."/>
            <person name="Goldstein A."/>
            <person name="Labbe J."/>
            <person name="Schadt C."/>
            <person name="Tuskan G."/>
            <person name="Grigoriev I."/>
            <person name="Martin F."/>
            <person name="Vilgalys R."/>
            <person name="Bonito G."/>
        </authorList>
    </citation>
    <scope>NUCLEOTIDE SEQUENCE [LARGE SCALE GENOMIC DNA]</scope>
    <source>
        <strain evidence="1 2">AG-77</strain>
    </source>
</reference>
<gene>
    <name evidence="1" type="ORF">K457DRAFT_22354</name>
</gene>
<dbReference type="AlphaFoldDB" id="A0A197JMM2"/>
<dbReference type="EMBL" id="KV442069">
    <property type="protein sequence ID" value="OAQ26213.1"/>
    <property type="molecule type" value="Genomic_DNA"/>
</dbReference>